<sequence>MPALTVLHAPPNNNNLQTAPQKRFTSSVGNTPCYWLRPRLQIAQRLVPRWGWPWEMALAPAPAPGPTLRPHPSTPLIRPSDGCQANDAVSARGRAAAAMIKRPAPR</sequence>
<comment type="caution">
    <text evidence="2">The sequence shown here is derived from an EMBL/GenBank/DDBJ whole genome shotgun (WGS) entry which is preliminary data.</text>
</comment>
<name>A0A921UYY4_SORBI</name>
<reference evidence="2" key="2">
    <citation type="submission" date="2020-10" db="EMBL/GenBank/DDBJ databases">
        <authorList>
            <person name="Cooper E.A."/>
            <person name="Brenton Z.W."/>
            <person name="Flinn B.S."/>
            <person name="Jenkins J."/>
            <person name="Shu S."/>
            <person name="Flowers D."/>
            <person name="Luo F."/>
            <person name="Wang Y."/>
            <person name="Xia P."/>
            <person name="Barry K."/>
            <person name="Daum C."/>
            <person name="Lipzen A."/>
            <person name="Yoshinaga Y."/>
            <person name="Schmutz J."/>
            <person name="Saski C."/>
            <person name="Vermerris W."/>
            <person name="Kresovich S."/>
        </authorList>
    </citation>
    <scope>NUCLEOTIDE SEQUENCE</scope>
</reference>
<feature type="region of interest" description="Disordered" evidence="1">
    <location>
        <begin position="1"/>
        <end position="24"/>
    </location>
</feature>
<evidence type="ECO:0000256" key="1">
    <source>
        <dbReference type="SAM" id="MobiDB-lite"/>
    </source>
</evidence>
<feature type="compositionally biased region" description="Polar residues" evidence="1">
    <location>
        <begin position="11"/>
        <end position="24"/>
    </location>
</feature>
<dbReference type="Proteomes" id="UP000807115">
    <property type="component" value="Chromosome 1"/>
</dbReference>
<accession>A0A921UYY4</accession>
<protein>
    <submittedName>
        <fullName evidence="2">Uncharacterized protein</fullName>
    </submittedName>
</protein>
<proteinExistence type="predicted"/>
<organism evidence="2 3">
    <name type="scientific">Sorghum bicolor</name>
    <name type="common">Sorghum</name>
    <name type="synonym">Sorghum vulgare</name>
    <dbReference type="NCBI Taxonomy" id="4558"/>
    <lineage>
        <taxon>Eukaryota</taxon>
        <taxon>Viridiplantae</taxon>
        <taxon>Streptophyta</taxon>
        <taxon>Embryophyta</taxon>
        <taxon>Tracheophyta</taxon>
        <taxon>Spermatophyta</taxon>
        <taxon>Magnoliopsida</taxon>
        <taxon>Liliopsida</taxon>
        <taxon>Poales</taxon>
        <taxon>Poaceae</taxon>
        <taxon>PACMAD clade</taxon>
        <taxon>Panicoideae</taxon>
        <taxon>Andropogonodae</taxon>
        <taxon>Andropogoneae</taxon>
        <taxon>Sorghinae</taxon>
        <taxon>Sorghum</taxon>
    </lineage>
</organism>
<evidence type="ECO:0000313" key="3">
    <source>
        <dbReference type="Proteomes" id="UP000807115"/>
    </source>
</evidence>
<gene>
    <name evidence="2" type="ORF">BDA96_01G222000</name>
</gene>
<reference evidence="2" key="1">
    <citation type="journal article" date="2019" name="BMC Genomics">
        <title>A new reference genome for Sorghum bicolor reveals high levels of sequence similarity between sweet and grain genotypes: implications for the genetics of sugar metabolism.</title>
        <authorList>
            <person name="Cooper E.A."/>
            <person name="Brenton Z.W."/>
            <person name="Flinn B.S."/>
            <person name="Jenkins J."/>
            <person name="Shu S."/>
            <person name="Flowers D."/>
            <person name="Luo F."/>
            <person name="Wang Y."/>
            <person name="Xia P."/>
            <person name="Barry K."/>
            <person name="Daum C."/>
            <person name="Lipzen A."/>
            <person name="Yoshinaga Y."/>
            <person name="Schmutz J."/>
            <person name="Saski C."/>
            <person name="Vermerris W."/>
            <person name="Kresovich S."/>
        </authorList>
    </citation>
    <scope>NUCLEOTIDE SEQUENCE</scope>
</reference>
<dbReference type="EMBL" id="CM027680">
    <property type="protein sequence ID" value="KAG0549058.1"/>
    <property type="molecule type" value="Genomic_DNA"/>
</dbReference>
<evidence type="ECO:0000313" key="2">
    <source>
        <dbReference type="EMBL" id="KAG0549058.1"/>
    </source>
</evidence>
<feature type="region of interest" description="Disordered" evidence="1">
    <location>
        <begin position="86"/>
        <end position="106"/>
    </location>
</feature>
<dbReference type="AlphaFoldDB" id="A0A921UYY4"/>